<sequence>MPALKRNKKTVTVTAAPELIQEAKAHGVNLSQTFENAIRAELHSIQVARWQKDNAQAIDYLNKLSEENGLFSDEYRTF</sequence>
<keyword evidence="5" id="KW-1185">Reference proteome</keyword>
<keyword evidence="1" id="KW-1277">Toxin-antitoxin system</keyword>
<proteinExistence type="predicted"/>
<dbReference type="InterPro" id="IPR009956">
    <property type="entry name" value="Post-segregation_anti-tox_CcdA"/>
</dbReference>
<reference evidence="3 4" key="1">
    <citation type="submission" date="2018-10" db="EMBL/GenBank/DDBJ databases">
        <title>Transmission dynamics of multidrug resistant bacteria on intensive care unit surfaces.</title>
        <authorList>
            <person name="D'Souza A.W."/>
            <person name="Potter R.F."/>
            <person name="Wallace M."/>
            <person name="Shupe A."/>
            <person name="Patel S."/>
            <person name="Sun S."/>
            <person name="Gul D."/>
            <person name="Kwon J.H."/>
            <person name="Andleeb S."/>
            <person name="Burnham C.-A.D."/>
            <person name="Dantas G."/>
        </authorList>
    </citation>
    <scope>NUCLEOTIDE SEQUENCE [LARGE SCALE GENOMIC DNA]</scope>
    <source>
        <strain evidence="3 4">AS_373</strain>
    </source>
</reference>
<evidence type="ECO:0000256" key="1">
    <source>
        <dbReference type="ARBA" id="ARBA00022649"/>
    </source>
</evidence>
<evidence type="ECO:0000313" key="3">
    <source>
        <dbReference type="EMBL" id="RSE28042.1"/>
    </source>
</evidence>
<dbReference type="RefSeq" id="WP_125292827.1">
    <property type="nucleotide sequence ID" value="NZ_CP100494.1"/>
</dbReference>
<protein>
    <submittedName>
        <fullName evidence="2 3">Antitoxin</fullName>
    </submittedName>
</protein>
<dbReference type="Pfam" id="PF07362">
    <property type="entry name" value="CcdA"/>
    <property type="match status" value="1"/>
</dbReference>
<dbReference type="Proteomes" id="UP000275331">
    <property type="component" value="Unassembled WGS sequence"/>
</dbReference>
<dbReference type="GeneID" id="84663027"/>
<evidence type="ECO:0000313" key="5">
    <source>
        <dbReference type="Proteomes" id="UP001187066"/>
    </source>
</evidence>
<dbReference type="AlphaFoldDB" id="A0A427V5N2"/>
<gene>
    <name evidence="3" type="ORF">EGT71_06570</name>
    <name evidence="2" type="ORF">R4P48_05300</name>
</gene>
<reference evidence="2 5" key="2">
    <citation type="submission" date="2023-10" db="EMBL/GenBank/DDBJ databases">
        <authorList>
            <person name="Dale J."/>
        </authorList>
    </citation>
    <scope>NUCLEOTIDE SEQUENCE [LARGE SCALE GENOMIC DNA]</scope>
    <source>
        <strain evidence="2 5">2023EL-00970</strain>
    </source>
</reference>
<name>A0A427V5N2_9ENTR</name>
<evidence type="ECO:0000313" key="2">
    <source>
        <dbReference type="EMBL" id="MDV7022095.1"/>
    </source>
</evidence>
<dbReference type="OrthoDB" id="7219749at2"/>
<dbReference type="EMBL" id="RHXB01000003">
    <property type="protein sequence ID" value="RSE28042.1"/>
    <property type="molecule type" value="Genomic_DNA"/>
</dbReference>
<organism evidence="3 4">
    <name type="scientific">Atlantibacter subterraneus</name>
    <dbReference type="NCBI Taxonomy" id="255519"/>
    <lineage>
        <taxon>Bacteria</taxon>
        <taxon>Pseudomonadati</taxon>
        <taxon>Pseudomonadota</taxon>
        <taxon>Gammaproteobacteria</taxon>
        <taxon>Enterobacterales</taxon>
        <taxon>Enterobacteriaceae</taxon>
        <taxon>Atlantibacter</taxon>
    </lineage>
</organism>
<evidence type="ECO:0000313" key="4">
    <source>
        <dbReference type="Proteomes" id="UP000275331"/>
    </source>
</evidence>
<dbReference type="EMBL" id="JAWLOF010000003">
    <property type="protein sequence ID" value="MDV7022095.1"/>
    <property type="molecule type" value="Genomic_DNA"/>
</dbReference>
<accession>A0A427V5N2</accession>
<dbReference type="Proteomes" id="UP001187066">
    <property type="component" value="Unassembled WGS sequence"/>
</dbReference>
<comment type="caution">
    <text evidence="3">The sequence shown here is derived from an EMBL/GenBank/DDBJ whole genome shotgun (WGS) entry which is preliminary data.</text>
</comment>